<evidence type="ECO:0000256" key="2">
    <source>
        <dbReference type="PIRSR" id="PIRSR601310-3"/>
    </source>
</evidence>
<dbReference type="Pfam" id="PF01230">
    <property type="entry name" value="HIT"/>
    <property type="match status" value="1"/>
</dbReference>
<evidence type="ECO:0000256" key="1">
    <source>
        <dbReference type="PIRSR" id="PIRSR601310-1"/>
    </source>
</evidence>
<evidence type="ECO:0000256" key="3">
    <source>
        <dbReference type="PROSITE-ProRule" id="PRU00464"/>
    </source>
</evidence>
<dbReference type="AlphaFoldDB" id="A0A9X5CD62"/>
<dbReference type="PROSITE" id="PS00892">
    <property type="entry name" value="HIT_1"/>
    <property type="match status" value="1"/>
</dbReference>
<dbReference type="InterPro" id="IPR039384">
    <property type="entry name" value="HINT"/>
</dbReference>
<dbReference type="PROSITE" id="PS51084">
    <property type="entry name" value="HIT_2"/>
    <property type="match status" value="1"/>
</dbReference>
<feature type="short sequence motif" description="Histidine triad motif" evidence="2 3">
    <location>
        <begin position="99"/>
        <end position="103"/>
    </location>
</feature>
<name>A0A9X5CD62_9FIRM</name>
<accession>A0A9X5CD62</accession>
<sequence length="135" mass="15386">MKDENCIFCKIAAGEIPSATLYEDDDFRVILDISPASKGHALIIPKEHFRNLYDLDDELASKVLVLARKMTVRLKEILGCDGYNIVQNNEEVAGQTVFHFHMHMIPRYQGDKVGIGWHMGELKEKDKEEILNGLK</sequence>
<evidence type="ECO:0000259" key="4">
    <source>
        <dbReference type="PROSITE" id="PS51084"/>
    </source>
</evidence>
<evidence type="ECO:0000313" key="5">
    <source>
        <dbReference type="EMBL" id="NDO71983.1"/>
    </source>
</evidence>
<dbReference type="InterPro" id="IPR036265">
    <property type="entry name" value="HIT-like_sf"/>
</dbReference>
<dbReference type="PANTHER" id="PTHR46648:SF1">
    <property type="entry name" value="ADENOSINE 5'-MONOPHOSPHORAMIDASE HNT1"/>
    <property type="match status" value="1"/>
</dbReference>
<dbReference type="PANTHER" id="PTHR46648">
    <property type="entry name" value="HIT FAMILY PROTEIN 1"/>
    <property type="match status" value="1"/>
</dbReference>
<evidence type="ECO:0000313" key="6">
    <source>
        <dbReference type="Proteomes" id="UP000474104"/>
    </source>
</evidence>
<dbReference type="OrthoDB" id="9784774at2"/>
<dbReference type="InterPro" id="IPR019808">
    <property type="entry name" value="Histidine_triad_CS"/>
</dbReference>
<dbReference type="Gene3D" id="3.30.428.10">
    <property type="entry name" value="HIT-like"/>
    <property type="match status" value="1"/>
</dbReference>
<reference evidence="5 6" key="1">
    <citation type="submission" date="2019-07" db="EMBL/GenBank/DDBJ databases">
        <title>Draft genome sequences of 15 bacterial species constituting the stable defined intestinal microbiota of the GM15 gnotobiotic mouse model.</title>
        <authorList>
            <person name="Elie C."/>
            <person name="Mathieu A."/>
            <person name="Saliou A."/>
            <person name="Darnaud M."/>
            <person name="Leulier F."/>
            <person name="Tamellini A."/>
        </authorList>
    </citation>
    <scope>NUCLEOTIDE SEQUENCE [LARGE SCALE GENOMIC DNA]</scope>
    <source>
        <strain evidence="6">ASF 502</strain>
    </source>
</reference>
<organism evidence="5 6">
    <name type="scientific">Schaedlerella arabinosiphila</name>
    <dbReference type="NCBI Taxonomy" id="2044587"/>
    <lineage>
        <taxon>Bacteria</taxon>
        <taxon>Bacillati</taxon>
        <taxon>Bacillota</taxon>
        <taxon>Clostridia</taxon>
        <taxon>Lachnospirales</taxon>
        <taxon>Lachnospiraceae</taxon>
        <taxon>Schaedlerella</taxon>
    </lineage>
</organism>
<dbReference type="InterPro" id="IPR001310">
    <property type="entry name" value="Histidine_triad_HIT"/>
</dbReference>
<feature type="domain" description="HIT" evidence="4">
    <location>
        <begin position="7"/>
        <end position="114"/>
    </location>
</feature>
<protein>
    <submittedName>
        <fullName evidence="5">HIT family protein</fullName>
    </submittedName>
</protein>
<dbReference type="PRINTS" id="PR00332">
    <property type="entry name" value="HISTRIAD"/>
</dbReference>
<dbReference type="EMBL" id="VIRB01000149">
    <property type="protein sequence ID" value="NDO71983.1"/>
    <property type="molecule type" value="Genomic_DNA"/>
</dbReference>
<dbReference type="SUPFAM" id="SSF54197">
    <property type="entry name" value="HIT-like"/>
    <property type="match status" value="1"/>
</dbReference>
<gene>
    <name evidence="5" type="ORF">FMM80_26385</name>
</gene>
<dbReference type="GO" id="GO:0009117">
    <property type="term" value="P:nucleotide metabolic process"/>
    <property type="evidence" value="ECO:0007669"/>
    <property type="project" value="TreeGrafter"/>
</dbReference>
<dbReference type="GO" id="GO:0003824">
    <property type="term" value="F:catalytic activity"/>
    <property type="evidence" value="ECO:0007669"/>
    <property type="project" value="InterPro"/>
</dbReference>
<proteinExistence type="predicted"/>
<dbReference type="CDD" id="cd01277">
    <property type="entry name" value="HINT_subgroup"/>
    <property type="match status" value="1"/>
</dbReference>
<dbReference type="Proteomes" id="UP000474104">
    <property type="component" value="Unassembled WGS sequence"/>
</dbReference>
<feature type="active site" description="Tele-AMP-histidine intermediate" evidence="1">
    <location>
        <position position="101"/>
    </location>
</feature>
<dbReference type="InterPro" id="IPR011146">
    <property type="entry name" value="HIT-like"/>
</dbReference>
<comment type="caution">
    <text evidence="5">The sequence shown here is derived from an EMBL/GenBank/DDBJ whole genome shotgun (WGS) entry which is preliminary data.</text>
</comment>
<dbReference type="RefSeq" id="WP_004081853.1">
    <property type="nucleotide sequence ID" value="NZ_VIRB01000149.1"/>
</dbReference>